<proteinExistence type="inferred from homology"/>
<name>F0Y8F4_AURAN</name>
<dbReference type="GO" id="GO:0016616">
    <property type="term" value="F:oxidoreductase activity, acting on the CH-OH group of donors, NAD or NADP as acceptor"/>
    <property type="evidence" value="ECO:0007669"/>
    <property type="project" value="UniProtKB-ARBA"/>
</dbReference>
<evidence type="ECO:0000256" key="4">
    <source>
        <dbReference type="SAM" id="SignalP"/>
    </source>
</evidence>
<dbReference type="PANTHER" id="PTHR43827">
    <property type="entry name" value="2,5-DIKETO-D-GLUCONIC ACID REDUCTASE"/>
    <property type="match status" value="1"/>
</dbReference>
<feature type="signal peptide" evidence="4">
    <location>
        <begin position="1"/>
        <end position="24"/>
    </location>
</feature>
<dbReference type="RefSeq" id="XP_009036597.1">
    <property type="nucleotide sequence ID" value="XM_009038349.1"/>
</dbReference>
<evidence type="ECO:0000256" key="1">
    <source>
        <dbReference type="ARBA" id="ARBA00007905"/>
    </source>
</evidence>
<reference evidence="6 7" key="1">
    <citation type="journal article" date="2011" name="Proc. Natl. Acad. Sci. U.S.A.">
        <title>Niche of harmful alga Aureococcus anophagefferens revealed through ecogenomics.</title>
        <authorList>
            <person name="Gobler C.J."/>
            <person name="Berry D.L."/>
            <person name="Dyhrman S.T."/>
            <person name="Wilhelm S.W."/>
            <person name="Salamov A."/>
            <person name="Lobanov A.V."/>
            <person name="Zhang Y."/>
            <person name="Collier J.L."/>
            <person name="Wurch L.L."/>
            <person name="Kustka A.B."/>
            <person name="Dill B.D."/>
            <person name="Shah M."/>
            <person name="VerBerkmoes N.C."/>
            <person name="Kuo A."/>
            <person name="Terry A."/>
            <person name="Pangilinan J."/>
            <person name="Lindquist E.A."/>
            <person name="Lucas S."/>
            <person name="Paulsen I.T."/>
            <person name="Hattenrath-Lehmann T.K."/>
            <person name="Talmage S.C."/>
            <person name="Walker E.A."/>
            <person name="Koch F."/>
            <person name="Burson A.M."/>
            <person name="Marcoval M.A."/>
            <person name="Tang Y.Z."/>
            <person name="Lecleir G.R."/>
            <person name="Coyne K.J."/>
            <person name="Berg G.M."/>
            <person name="Bertrand E.M."/>
            <person name="Saito M.A."/>
            <person name="Gladyshev V.N."/>
            <person name="Grigoriev I.V."/>
        </authorList>
    </citation>
    <scope>NUCLEOTIDE SEQUENCE [LARGE SCALE GENOMIC DNA]</scope>
    <source>
        <strain evidence="7">CCMP 1984</strain>
    </source>
</reference>
<feature type="domain" description="NADP-dependent oxidoreductase" evidence="5">
    <location>
        <begin position="73"/>
        <end position="281"/>
    </location>
</feature>
<dbReference type="InterPro" id="IPR006311">
    <property type="entry name" value="TAT_signal"/>
</dbReference>
<dbReference type="InterPro" id="IPR023210">
    <property type="entry name" value="NADP_OxRdtase_dom"/>
</dbReference>
<sequence length="364" mass="37934">MAKHNLRRAPLVLAWMALQARGLAERRRVLQGGGCAAAASLWPGGAAAAAPLPTWDLGNGVAMPTLALNTVGLTVESTERAVLAALDAGVSHVDFHPGVERDGVARALRRAPRGSLFLTTKVQSQQGNPGVSPAAAADLCRRQIDADRRALGVDALDMWLVRDSPNCDVVRSQWAVLEDARRRGAVRAIGTVNFCEAQLDCLLATADVAPAVNYYMLHVGMGADAHGLRSHGEARGVRTFAYGALGEPGPSADLLADGPLARVGAKYGKSPEEVAVRWLTQIGVAVSARPTTRFGLGVSACDGDGSCAAGLRKRAATFDWTLSKADVAALSKLAAPDSPTPALFSKACNPDLGTGSARDPLRVL</sequence>
<dbReference type="KEGG" id="aaf:AURANDRAFT_63975"/>
<dbReference type="AlphaFoldDB" id="F0Y8F4"/>
<dbReference type="SUPFAM" id="SSF51430">
    <property type="entry name" value="NAD(P)-linked oxidoreductase"/>
    <property type="match status" value="1"/>
</dbReference>
<keyword evidence="4" id="KW-0732">Signal</keyword>
<organism evidence="7">
    <name type="scientific">Aureococcus anophagefferens</name>
    <name type="common">Harmful bloom alga</name>
    <dbReference type="NCBI Taxonomy" id="44056"/>
    <lineage>
        <taxon>Eukaryota</taxon>
        <taxon>Sar</taxon>
        <taxon>Stramenopiles</taxon>
        <taxon>Ochrophyta</taxon>
        <taxon>Pelagophyceae</taxon>
        <taxon>Pelagomonadales</taxon>
        <taxon>Pelagomonadaceae</taxon>
        <taxon>Aureococcus</taxon>
    </lineage>
</organism>
<feature type="chain" id="PRO_5003261460" description="NADP-dependent oxidoreductase domain-containing protein" evidence="4">
    <location>
        <begin position="25"/>
        <end position="364"/>
    </location>
</feature>
<dbReference type="Pfam" id="PF00248">
    <property type="entry name" value="Aldo_ket_red"/>
    <property type="match status" value="1"/>
</dbReference>
<gene>
    <name evidence="6" type="ORF">AURANDRAFT_63975</name>
</gene>
<dbReference type="Proteomes" id="UP000002729">
    <property type="component" value="Unassembled WGS sequence"/>
</dbReference>
<dbReference type="InterPro" id="IPR036812">
    <property type="entry name" value="NAD(P)_OxRdtase_dom_sf"/>
</dbReference>
<keyword evidence="2" id="KW-0521">NADP</keyword>
<dbReference type="InterPro" id="IPR020471">
    <property type="entry name" value="AKR"/>
</dbReference>
<comment type="similarity">
    <text evidence="1">Belongs to the aldo/keto reductase family.</text>
</comment>
<evidence type="ECO:0000256" key="2">
    <source>
        <dbReference type="ARBA" id="ARBA00022857"/>
    </source>
</evidence>
<dbReference type="OMA" id="HINRRSA"/>
<dbReference type="eggNOG" id="KOG1577">
    <property type="taxonomic scope" value="Eukaryota"/>
</dbReference>
<dbReference type="PANTHER" id="PTHR43827:SF3">
    <property type="entry name" value="NADP-DEPENDENT OXIDOREDUCTASE DOMAIN-CONTAINING PROTEIN"/>
    <property type="match status" value="1"/>
</dbReference>
<dbReference type="GeneID" id="20224602"/>
<dbReference type="EMBL" id="GL833127">
    <property type="protein sequence ID" value="EGB08595.1"/>
    <property type="molecule type" value="Genomic_DNA"/>
</dbReference>
<keyword evidence="3" id="KW-0560">Oxidoreductase</keyword>
<dbReference type="InParanoid" id="F0Y8F4"/>
<protein>
    <recommendedName>
        <fullName evidence="5">NADP-dependent oxidoreductase domain-containing protein</fullName>
    </recommendedName>
</protein>
<evidence type="ECO:0000313" key="6">
    <source>
        <dbReference type="EMBL" id="EGB08595.1"/>
    </source>
</evidence>
<evidence type="ECO:0000256" key="3">
    <source>
        <dbReference type="ARBA" id="ARBA00023002"/>
    </source>
</evidence>
<evidence type="ECO:0000259" key="5">
    <source>
        <dbReference type="Pfam" id="PF00248"/>
    </source>
</evidence>
<keyword evidence="7" id="KW-1185">Reference proteome</keyword>
<accession>F0Y8F4</accession>
<dbReference type="Gene3D" id="3.20.20.100">
    <property type="entry name" value="NADP-dependent oxidoreductase domain"/>
    <property type="match status" value="1"/>
</dbReference>
<evidence type="ECO:0000313" key="7">
    <source>
        <dbReference type="Proteomes" id="UP000002729"/>
    </source>
</evidence>
<dbReference type="PROSITE" id="PS51318">
    <property type="entry name" value="TAT"/>
    <property type="match status" value="1"/>
</dbReference>
<dbReference type="OrthoDB" id="416253at2759"/>